<gene>
    <name evidence="2" type="ORF">E2562_000597</name>
</gene>
<keyword evidence="3" id="KW-1185">Reference proteome</keyword>
<evidence type="ECO:0000313" key="3">
    <source>
        <dbReference type="Proteomes" id="UP000479710"/>
    </source>
</evidence>
<dbReference type="PANTHER" id="PTHR44947:SF1">
    <property type="entry name" value="OS11G0303800 PROTEIN"/>
    <property type="match status" value="1"/>
</dbReference>
<proteinExistence type="predicted"/>
<dbReference type="PANTHER" id="PTHR44947">
    <property type="entry name" value="OS05G0501001 PROTEIN"/>
    <property type="match status" value="1"/>
</dbReference>
<reference evidence="2 3" key="1">
    <citation type="submission" date="2019-11" db="EMBL/GenBank/DDBJ databases">
        <title>Whole genome sequence of Oryza granulata.</title>
        <authorList>
            <person name="Li W."/>
        </authorList>
    </citation>
    <scope>NUCLEOTIDE SEQUENCE [LARGE SCALE GENOMIC DNA]</scope>
    <source>
        <strain evidence="3">cv. Menghai</strain>
        <tissue evidence="2">Leaf</tissue>
    </source>
</reference>
<feature type="compositionally biased region" description="Polar residues" evidence="1">
    <location>
        <begin position="163"/>
        <end position="176"/>
    </location>
</feature>
<dbReference type="OrthoDB" id="687591at2759"/>
<evidence type="ECO:0000313" key="2">
    <source>
        <dbReference type="EMBL" id="KAF0915961.1"/>
    </source>
</evidence>
<dbReference type="AlphaFoldDB" id="A0A6G1DU85"/>
<dbReference type="Proteomes" id="UP000479710">
    <property type="component" value="Unassembled WGS sequence"/>
</dbReference>
<feature type="region of interest" description="Disordered" evidence="1">
    <location>
        <begin position="157"/>
        <end position="176"/>
    </location>
</feature>
<comment type="caution">
    <text evidence="2">The sequence shown here is derived from an EMBL/GenBank/DDBJ whole genome shotgun (WGS) entry which is preliminary data.</text>
</comment>
<evidence type="ECO:0000256" key="1">
    <source>
        <dbReference type="SAM" id="MobiDB-lite"/>
    </source>
</evidence>
<name>A0A6G1DU85_9ORYZ</name>
<organism evidence="2 3">
    <name type="scientific">Oryza meyeriana var. granulata</name>
    <dbReference type="NCBI Taxonomy" id="110450"/>
    <lineage>
        <taxon>Eukaryota</taxon>
        <taxon>Viridiplantae</taxon>
        <taxon>Streptophyta</taxon>
        <taxon>Embryophyta</taxon>
        <taxon>Tracheophyta</taxon>
        <taxon>Spermatophyta</taxon>
        <taxon>Magnoliopsida</taxon>
        <taxon>Liliopsida</taxon>
        <taxon>Poales</taxon>
        <taxon>Poaceae</taxon>
        <taxon>BOP clade</taxon>
        <taxon>Oryzoideae</taxon>
        <taxon>Oryzeae</taxon>
        <taxon>Oryzinae</taxon>
        <taxon>Oryza</taxon>
        <taxon>Oryza meyeriana</taxon>
    </lineage>
</organism>
<sequence length="467" mass="51654">MLQARSTPILLTPSVILPACPAIPPFPFPYSRGIAILPAAPIRQRRERARGQPPRTKDGVLAYAVGASSFLNGVAADDDIPPSAATGSAADCVNFLPCCARPCCVDFLPCCADVNRAATAAARSRMGGRTPKFSISTWKPASPKSMTMSFNPISPPPPPSAYGTGTPQAVNQGTSTNNTVNIDIDEDDNNGANRPVKKRYWSHEEEERLASAWLNASKDPVKGNDKKGDTFWKEVTDEFNNKGNGKCTRKMNQLKIHWSRLKSSINDFNGYWTTVTNVNTSGYSDDMLEDEAQKMYAKKNGKPFSLVHWWKKLKDEPKWCAQFQETEKNKSGIVDVPDEQSRPIGREAAKAERSGKRKKENIMEGIVILGDNIEKIVKVQQDCKLELEKVTEAQIQISNTNLKVAKEQKEAKMFEMSEEHGNPTSTDPLYSLDEFIAEDEILDDVISETMVVIQSSIEGLQKEASDH</sequence>
<dbReference type="EMBL" id="SPHZ02000005">
    <property type="protein sequence ID" value="KAF0915961.1"/>
    <property type="molecule type" value="Genomic_DNA"/>
</dbReference>
<accession>A0A6G1DU85</accession>
<evidence type="ECO:0008006" key="4">
    <source>
        <dbReference type="Google" id="ProtNLM"/>
    </source>
</evidence>
<protein>
    <recommendedName>
        <fullName evidence="4">Myb-like domain-containing protein</fullName>
    </recommendedName>
</protein>